<reference evidence="1 2" key="1">
    <citation type="submission" date="2016-11" db="EMBL/GenBank/DDBJ databases">
        <title>The macronuclear genome of Stentor coeruleus: a giant cell with tiny introns.</title>
        <authorList>
            <person name="Slabodnick M."/>
            <person name="Ruby J.G."/>
            <person name="Reiff S.B."/>
            <person name="Swart E.C."/>
            <person name="Gosai S."/>
            <person name="Prabakaran S."/>
            <person name="Witkowska E."/>
            <person name="Larue G.E."/>
            <person name="Fisher S."/>
            <person name="Freeman R.M."/>
            <person name="Gunawardena J."/>
            <person name="Chu W."/>
            <person name="Stover N.A."/>
            <person name="Gregory B.D."/>
            <person name="Nowacki M."/>
            <person name="Derisi J."/>
            <person name="Roy S.W."/>
            <person name="Marshall W.F."/>
            <person name="Sood P."/>
        </authorList>
    </citation>
    <scope>NUCLEOTIDE SEQUENCE [LARGE SCALE GENOMIC DNA]</scope>
    <source>
        <strain evidence="1">WM001</strain>
    </source>
</reference>
<comment type="caution">
    <text evidence="1">The sequence shown here is derived from an EMBL/GenBank/DDBJ whole genome shotgun (WGS) entry which is preliminary data.</text>
</comment>
<dbReference type="EMBL" id="MPUH01000411">
    <property type="protein sequence ID" value="OMJ80720.1"/>
    <property type="molecule type" value="Genomic_DNA"/>
</dbReference>
<evidence type="ECO:0000313" key="2">
    <source>
        <dbReference type="Proteomes" id="UP000187209"/>
    </source>
</evidence>
<keyword evidence="2" id="KW-1185">Reference proteome</keyword>
<evidence type="ECO:0000313" key="1">
    <source>
        <dbReference type="EMBL" id="OMJ80720.1"/>
    </source>
</evidence>
<protein>
    <recommendedName>
        <fullName evidence="3">RAP domain-containing protein</fullName>
    </recommendedName>
</protein>
<proteinExistence type="predicted"/>
<gene>
    <name evidence="1" type="ORF">SteCoe_18971</name>
</gene>
<dbReference type="OrthoDB" id="10619925at2759"/>
<dbReference type="AlphaFoldDB" id="A0A1R2BVC4"/>
<name>A0A1R2BVC4_9CILI</name>
<dbReference type="Proteomes" id="UP000187209">
    <property type="component" value="Unassembled WGS sequence"/>
</dbReference>
<accession>A0A1R2BVC4</accession>
<organism evidence="1 2">
    <name type="scientific">Stentor coeruleus</name>
    <dbReference type="NCBI Taxonomy" id="5963"/>
    <lineage>
        <taxon>Eukaryota</taxon>
        <taxon>Sar</taxon>
        <taxon>Alveolata</taxon>
        <taxon>Ciliophora</taxon>
        <taxon>Postciliodesmatophora</taxon>
        <taxon>Heterotrichea</taxon>
        <taxon>Heterotrichida</taxon>
        <taxon>Stentoridae</taxon>
        <taxon>Stentor</taxon>
    </lineage>
</organism>
<evidence type="ECO:0008006" key="3">
    <source>
        <dbReference type="Google" id="ProtNLM"/>
    </source>
</evidence>
<sequence>MFFRSKKLFSPEWMKFFTEKRTIKINHARAIKEFNDFSKLVQGLQDSAANNYQDLTDNELLRIASITRAITRTLKFKSKEEAFFKQFIEYVLFKVQIEKNINWTPQAIANYLTFRYNFSGVPSMFNDTVTEELFEKGIQMIEEFDIFNISKATYISYVLCPKYFQVYKTRFLELFSKSSFEHFEMYSIAWIVKALLYNQDFNQISQETLPPNFSELKDVIIKKIKKINFYDWNVSNIALIFNFLKGPARMEIYNTVCEIITDGIENNPSVLESSDNILPFVHLTNIIGYIDPTPETKELTIKLANRLFMQYFIKSNKKFIHSSTYSMKKSFIRGFISALEHNKILNVVYLDLCVTTLGHVLGTTHAKLFRDHLMPNLTLLASLNYTWRFTSNYAVTEEVKSTWQNIITTTENYTTLTENYINLEDEMEIDFFQTNNSIININYLWALCCMDIYQHLSIQTLLNTKNIDPTVKFQPNIYKKLYQVYLWLKHEYSGEIYFNYELLEKIEIFKENYDKTYKHTSESDLHGLVKKSLQQSGVEFDEHVSDFPFVFDFVKKGEKKALVFERDEYYLTGCYEPVLTGDQKVIEKQYKYLGWEVKKIGLKDLLDENTPLFGN</sequence>